<dbReference type="GO" id="GO:0003677">
    <property type="term" value="F:DNA binding"/>
    <property type="evidence" value="ECO:0007669"/>
    <property type="project" value="UniProtKB-KW"/>
</dbReference>
<evidence type="ECO:0000259" key="9">
    <source>
        <dbReference type="Pfam" id="PF03175"/>
    </source>
</evidence>
<evidence type="ECO:0000256" key="4">
    <source>
        <dbReference type="ARBA" id="ARBA00022695"/>
    </source>
</evidence>
<comment type="similarity">
    <text evidence="1">Belongs to the DNA polymerase type-B family.</text>
</comment>
<dbReference type="Pfam" id="PF03175">
    <property type="entry name" value="DNA_pol_B_2"/>
    <property type="match status" value="1"/>
</dbReference>
<evidence type="ECO:0000256" key="1">
    <source>
        <dbReference type="ARBA" id="ARBA00005755"/>
    </source>
</evidence>
<evidence type="ECO:0000256" key="2">
    <source>
        <dbReference type="ARBA" id="ARBA00012417"/>
    </source>
</evidence>
<evidence type="ECO:0000256" key="5">
    <source>
        <dbReference type="ARBA" id="ARBA00022705"/>
    </source>
</evidence>
<dbReference type="GO" id="GO:0003887">
    <property type="term" value="F:DNA-directed DNA polymerase activity"/>
    <property type="evidence" value="ECO:0007669"/>
    <property type="project" value="UniProtKB-KW"/>
</dbReference>
<dbReference type="InterPro" id="IPR043502">
    <property type="entry name" value="DNA/RNA_pol_sf"/>
</dbReference>
<evidence type="ECO:0000256" key="6">
    <source>
        <dbReference type="ARBA" id="ARBA00022932"/>
    </source>
</evidence>
<name>A0A6G7CFE4_9VIBR</name>
<organism evidence="10 11">
    <name type="scientific">Vibrio ziniensis</name>
    <dbReference type="NCBI Taxonomy" id="2711221"/>
    <lineage>
        <taxon>Bacteria</taxon>
        <taxon>Pseudomonadati</taxon>
        <taxon>Pseudomonadota</taxon>
        <taxon>Gammaproteobacteria</taxon>
        <taxon>Vibrionales</taxon>
        <taxon>Vibrionaceae</taxon>
        <taxon>Vibrio</taxon>
    </lineage>
</organism>
<keyword evidence="6" id="KW-0239">DNA-directed DNA polymerase</keyword>
<evidence type="ECO:0000256" key="7">
    <source>
        <dbReference type="ARBA" id="ARBA00023125"/>
    </source>
</evidence>
<reference evidence="10 11" key="1">
    <citation type="submission" date="2020-02" db="EMBL/GenBank/DDBJ databases">
        <title>A complete genome of a marine bacterium Vibrio sp. ZWAL4003 isolated from the mangrove sediment with the ability to degrade polysaccharides.</title>
        <authorList>
            <person name="Wu J."/>
            <person name="Qu W."/>
            <person name="Zeng R."/>
        </authorList>
    </citation>
    <scope>NUCLEOTIDE SEQUENCE [LARGE SCALE GENOMIC DNA]</scope>
    <source>
        <strain evidence="10 11">ZWAL4003</strain>
    </source>
</reference>
<evidence type="ECO:0000256" key="3">
    <source>
        <dbReference type="ARBA" id="ARBA00022679"/>
    </source>
</evidence>
<keyword evidence="7" id="KW-0238">DNA-binding</keyword>
<evidence type="ECO:0000313" key="10">
    <source>
        <dbReference type="EMBL" id="QIH40812.1"/>
    </source>
</evidence>
<keyword evidence="5" id="KW-0235">DNA replication</keyword>
<dbReference type="Proteomes" id="UP000503003">
    <property type="component" value="Chromosome 1"/>
</dbReference>
<keyword evidence="4" id="KW-0548">Nucleotidyltransferase</keyword>
<accession>A0A6G7CFE4</accession>
<protein>
    <recommendedName>
        <fullName evidence="2">DNA-directed DNA polymerase</fullName>
        <ecNumber evidence="2">2.7.7.7</ecNumber>
    </recommendedName>
</protein>
<evidence type="ECO:0000256" key="8">
    <source>
        <dbReference type="ARBA" id="ARBA00049244"/>
    </source>
</evidence>
<keyword evidence="3" id="KW-0808">Transferase</keyword>
<dbReference type="EMBL" id="CP049331">
    <property type="protein sequence ID" value="QIH40812.1"/>
    <property type="molecule type" value="Genomic_DNA"/>
</dbReference>
<dbReference type="SUPFAM" id="SSF56672">
    <property type="entry name" value="DNA/RNA polymerases"/>
    <property type="match status" value="1"/>
</dbReference>
<dbReference type="GO" id="GO:0006260">
    <property type="term" value="P:DNA replication"/>
    <property type="evidence" value="ECO:0007669"/>
    <property type="project" value="UniProtKB-KW"/>
</dbReference>
<gene>
    <name evidence="10" type="ORF">G5S32_01905</name>
</gene>
<feature type="domain" description="DNA-directed DNA polymerase family B mitochondria/virus" evidence="9">
    <location>
        <begin position="315"/>
        <end position="552"/>
    </location>
</feature>
<evidence type="ECO:0000313" key="11">
    <source>
        <dbReference type="Proteomes" id="UP000503003"/>
    </source>
</evidence>
<dbReference type="AlphaFoldDB" id="A0A6G7CFE4"/>
<dbReference type="GO" id="GO:0000166">
    <property type="term" value="F:nucleotide binding"/>
    <property type="evidence" value="ECO:0007669"/>
    <property type="project" value="InterPro"/>
</dbReference>
<keyword evidence="11" id="KW-1185">Reference proteome</keyword>
<dbReference type="KEGG" id="vzi:G5S32_01905"/>
<dbReference type="RefSeq" id="WP_165310227.1">
    <property type="nucleotide sequence ID" value="NZ_CP049331.1"/>
</dbReference>
<sequence length="912" mass="104224">MEENMNVWAQSVELEINEESTFSDVEADFASAWGSSDELLNEYAEDEKQSLADVVVETASPIDPEALKAWTEPKKKGQRRIGTKFYDRPIIGFDTEFELSKCKKYNHVISYQFVVRHKGRMSKLVLYPDSNKKSGRLAMDYCLARVIEKAIDDGTLERWPTDVIMTAHFMKADLFHFNKAFDQIKTHIKGIRKTVASLGDAYALDLSKVLSRRIDEEPVDVYDKNRNKKTLFLNFFDTMLLAPAGKSLADVGAQVGLPKLKIPEPYSIERMGEYLAGDKQGFEAYGLRDAELSALHFEKTANLCKELGLKSVPYTIGGMAVKAFINSLDDPKNYRELFGFEKKTFEVWSKDQAKVKTVTVDEPTPARSTMEWFASECYSGGRNEAFWASATHIDTWNDLDVPSCYTAITNALRPIAYDKMYMSNRVEDFFGDKMALAWVEFEFPPQTRFPSLVVRNKDSLIFPLSGETHCTGHELEVAYNQGAKITIKQGFIFPWASDERIFEKYMLWGRQKRKSYPKNSYQEKLIKEMLNSTYGKFSQNVKQKKTFSVADGYSQPQQPSKLTNPFYASFTCGMGRALLSEILAGVPDDKTVVSLTTDGLATNATVDEIDLTGPVCQRFRELFHRMEPNGGEILEIKHKAKQLICAKTRAQFTVIPEEGWEPVLAKGGVRPPEGEADHNRYMVNLYKDRTPEHTVDTSHLTSLRVMCTEGQDMKMERKESRLNLEFDMKRELIKPIMVDIEGQPHISFDTKPFKNAFEMRYTRIRFDAWRKSGHCLKTLEDWHDWQERLNMYKAKDKAMANEDCKVRFKKDEKADELMARLFVRFYGHEASGISKKDITAKALSEFLVGFGYDIKPSLVRGSGRTDLVEGVVPLMHSTLQLAKQLVARFPQFDPTPLFDVDDAEELKLSLKQ</sequence>
<dbReference type="InterPro" id="IPR004868">
    <property type="entry name" value="DNA-dir_DNA_pol_B_mt/vir"/>
</dbReference>
<dbReference type="EC" id="2.7.7.7" evidence="2"/>
<comment type="catalytic activity">
    <reaction evidence="8">
        <text>DNA(n) + a 2'-deoxyribonucleoside 5'-triphosphate = DNA(n+1) + diphosphate</text>
        <dbReference type="Rhea" id="RHEA:22508"/>
        <dbReference type="Rhea" id="RHEA-COMP:17339"/>
        <dbReference type="Rhea" id="RHEA-COMP:17340"/>
        <dbReference type="ChEBI" id="CHEBI:33019"/>
        <dbReference type="ChEBI" id="CHEBI:61560"/>
        <dbReference type="ChEBI" id="CHEBI:173112"/>
        <dbReference type="EC" id="2.7.7.7"/>
    </reaction>
</comment>
<proteinExistence type="inferred from homology"/>